<dbReference type="Proteomes" id="UP000799424">
    <property type="component" value="Unassembled WGS sequence"/>
</dbReference>
<reference evidence="1" key="1">
    <citation type="journal article" date="2020" name="Stud. Mycol.">
        <title>101 Dothideomycetes genomes: a test case for predicting lifestyles and emergence of pathogens.</title>
        <authorList>
            <person name="Haridas S."/>
            <person name="Albert R."/>
            <person name="Binder M."/>
            <person name="Bloem J."/>
            <person name="Labutti K."/>
            <person name="Salamov A."/>
            <person name="Andreopoulos B."/>
            <person name="Baker S."/>
            <person name="Barry K."/>
            <person name="Bills G."/>
            <person name="Bluhm B."/>
            <person name="Cannon C."/>
            <person name="Castanera R."/>
            <person name="Culley D."/>
            <person name="Daum C."/>
            <person name="Ezra D."/>
            <person name="Gonzalez J."/>
            <person name="Henrissat B."/>
            <person name="Kuo A."/>
            <person name="Liang C."/>
            <person name="Lipzen A."/>
            <person name="Lutzoni F."/>
            <person name="Magnuson J."/>
            <person name="Mondo S."/>
            <person name="Nolan M."/>
            <person name="Ohm R."/>
            <person name="Pangilinan J."/>
            <person name="Park H.-J."/>
            <person name="Ramirez L."/>
            <person name="Alfaro M."/>
            <person name="Sun H."/>
            <person name="Tritt A."/>
            <person name="Yoshinaga Y."/>
            <person name="Zwiers L.-H."/>
            <person name="Turgeon B."/>
            <person name="Goodwin S."/>
            <person name="Spatafora J."/>
            <person name="Crous P."/>
            <person name="Grigoriev I."/>
        </authorList>
    </citation>
    <scope>NUCLEOTIDE SEQUENCE</scope>
    <source>
        <strain evidence="1">CBS 113818</strain>
    </source>
</reference>
<proteinExistence type="predicted"/>
<evidence type="ECO:0008006" key="3">
    <source>
        <dbReference type="Google" id="ProtNLM"/>
    </source>
</evidence>
<dbReference type="InterPro" id="IPR022385">
    <property type="entry name" value="Rhs_assc_core"/>
</dbReference>
<accession>A0A6A6ZXT6</accession>
<dbReference type="OrthoDB" id="5426877at2759"/>
<evidence type="ECO:0000313" key="2">
    <source>
        <dbReference type="Proteomes" id="UP000799424"/>
    </source>
</evidence>
<gene>
    <name evidence="1" type="ORF">CC86DRAFT_418118</name>
</gene>
<dbReference type="NCBIfam" id="TIGR03696">
    <property type="entry name" value="Rhs_assc_core"/>
    <property type="match status" value="1"/>
</dbReference>
<name>A0A6A6ZXT6_9PLEO</name>
<protein>
    <recommendedName>
        <fullName evidence="3">RHS repeat-associated core domain-containing protein</fullName>
    </recommendedName>
</protein>
<dbReference type="Gene3D" id="2.180.10.10">
    <property type="entry name" value="RHS repeat-associated core"/>
    <property type="match status" value="1"/>
</dbReference>
<dbReference type="EMBL" id="MU006227">
    <property type="protein sequence ID" value="KAF2825673.1"/>
    <property type="molecule type" value="Genomic_DNA"/>
</dbReference>
<dbReference type="PANTHER" id="PTHR32305:SF15">
    <property type="entry name" value="PROTEIN RHSA-RELATED"/>
    <property type="match status" value="1"/>
</dbReference>
<dbReference type="PANTHER" id="PTHR32305">
    <property type="match status" value="1"/>
</dbReference>
<organism evidence="1 2">
    <name type="scientific">Ophiobolus disseminans</name>
    <dbReference type="NCBI Taxonomy" id="1469910"/>
    <lineage>
        <taxon>Eukaryota</taxon>
        <taxon>Fungi</taxon>
        <taxon>Dikarya</taxon>
        <taxon>Ascomycota</taxon>
        <taxon>Pezizomycotina</taxon>
        <taxon>Dothideomycetes</taxon>
        <taxon>Pleosporomycetidae</taxon>
        <taxon>Pleosporales</taxon>
        <taxon>Pleosporineae</taxon>
        <taxon>Phaeosphaeriaceae</taxon>
        <taxon>Ophiobolus</taxon>
    </lineage>
</organism>
<evidence type="ECO:0000313" key="1">
    <source>
        <dbReference type="EMBL" id="KAF2825673.1"/>
    </source>
</evidence>
<keyword evidence="2" id="KW-1185">Reference proteome</keyword>
<dbReference type="InterPro" id="IPR050708">
    <property type="entry name" value="T6SS_VgrG/RHS"/>
</dbReference>
<sequence length="1390" mass="156310">MATELESFDGIQTRGFTLSLFASSCSVVLIDFAFTLPNSVAKAGGVMFCGVVTKHCLVSGDRKCSDCPRTPSCRRVWYHHERQKDDMRVEHELVWETNAYGDVTMVVRARYGKPKSDLSTVKARAAQQQHYITYTEYIYTKEIVGRNVDSYYGDACAWIPSPEMLWGHEGVTDADEVLNEARRSFFTPMRSRDAFGNVSSAKLDEYKLMAVQSTDAVKNVRVAEYDYRTMQAALLIDPNGNRTQIKYDHFGEVTMVARMGKIQEAVGDSLADVPHAVSDEDMLSFISRPTRDAAARLLESAGTRTLNCRTRLSMPSVQKTLPTFCLDLRRTQHCRDDRGEITISMSYLDGRGSQVQQIMLSDWSGTEKKWCVTEHNILDANGKRLLSVKPHYSSTHMYQSHVDSKQAYAVFFMDGLQREIGTLFADRTWNKTRFTPWTRTEYDAGDNVLVSDPRLDPDVGYYFATLVPALHTPSWHALCKQGDEAQQDAVTKSADYKNTPQETHFDSRGKEVEIVERGTAGSRTSHAEYAAFGNAIAETDFLGRAVVVREFDHLGRCHITRSMDSGVQLQQTPSSAVYDRLRRKVETWILDPDRNSEILWSKTTYGEHGLGGHEKNLRGHLEVSDQSGTRRSNIYDFKGNCLSTHMYIAQAYDTLLDWNGGVNVQQTPHTTLRNFDVMDRVNTLTDAAGRVSMRTYDLRGNLMSLSSSTTYALYSPEQQPLLVDYGNSSHAAYTYDEQTRRHTQRRTWRDDGTILENLTMSYDCLGRISRRVDSAHQTEFFRGTRAVPRKSYWYDSFGRLTKATGREAVQTGSNVSRSQQVISSSNPIVSQGLPFAQSTAISNYVKTYKYDDVDNIQAIQHQSSDPAVAGWKRTYQCNEPSLLEESHSNNRLSQIQIGGVTEEYKYDGTLGFFRLGWDCNNKLRCSARQRVNQGVPETTWYAYDEDGRRVRKVVARTVTDRGNAVRLQKISETIFLDSLEIYHTYKGDGQTAKTITKTSLINSTGSENSAVILNIENPVLIAEGSAVPDVPLFCYHVHEGLETDDHGQVISYEEYSPFGWSVLLACRSDIEAPRRFRFAAYQRDNETGLYACGARYYAPWLGRWASADPIGMGDGHNIYAYVRNDPVDWVDHTGNGKEDRRDGFRGDLDFNNPADRLALDEAIEKAEYGLMGYVEKAKHTLEQKKEEYALKLVTAIVGEAAGLIPIAGPVVKAVIDKLSSIYADKRKKLKEQKVAAQNFITGFRAAMKDTRKAYELEFIRIASMPNITDGEKLALLAASIIGTTAIDFSQSWKDDKQQDHADNEVGASGAGDDTEMKVDVAEYESNGTNIGQVKVEELLAGAVWLLPPIMMFSFLDLYGAQPGVNPNKDLAFTTSMFRLSIMLLTRETQT</sequence>